<dbReference type="PROSITE" id="PS50943">
    <property type="entry name" value="HTH_CROC1"/>
    <property type="match status" value="1"/>
</dbReference>
<evidence type="ECO:0000256" key="1">
    <source>
        <dbReference type="ARBA" id="ARBA00023125"/>
    </source>
</evidence>
<evidence type="ECO:0000313" key="4">
    <source>
        <dbReference type="Proteomes" id="UP000613030"/>
    </source>
</evidence>
<accession>A0ABS1KQQ5</accession>
<dbReference type="CDD" id="cd00093">
    <property type="entry name" value="HTH_XRE"/>
    <property type="match status" value="1"/>
</dbReference>
<proteinExistence type="predicted"/>
<dbReference type="SMART" id="SM00530">
    <property type="entry name" value="HTH_XRE"/>
    <property type="match status" value="1"/>
</dbReference>
<keyword evidence="1" id="KW-0238">DNA-binding</keyword>
<organism evidence="3 4">
    <name type="scientific">Chryseolinea lacunae</name>
    <dbReference type="NCBI Taxonomy" id="2801331"/>
    <lineage>
        <taxon>Bacteria</taxon>
        <taxon>Pseudomonadati</taxon>
        <taxon>Bacteroidota</taxon>
        <taxon>Cytophagia</taxon>
        <taxon>Cytophagales</taxon>
        <taxon>Fulvivirgaceae</taxon>
        <taxon>Chryseolinea</taxon>
    </lineage>
</organism>
<dbReference type="RefSeq" id="WP_202008947.1">
    <property type="nucleotide sequence ID" value="NZ_JAERRB010000003.1"/>
</dbReference>
<dbReference type="InterPro" id="IPR001387">
    <property type="entry name" value="Cro/C1-type_HTH"/>
</dbReference>
<comment type="caution">
    <text evidence="3">The sequence shown here is derived from an EMBL/GenBank/DDBJ whole genome shotgun (WGS) entry which is preliminary data.</text>
</comment>
<dbReference type="InterPro" id="IPR010982">
    <property type="entry name" value="Lambda_DNA-bd_dom_sf"/>
</dbReference>
<protein>
    <submittedName>
        <fullName evidence="3">Helix-turn-helix transcriptional regulator</fullName>
    </submittedName>
</protein>
<keyword evidence="4" id="KW-1185">Reference proteome</keyword>
<dbReference type="PANTHER" id="PTHR46558:SF4">
    <property type="entry name" value="DNA-BIDING PHAGE PROTEIN"/>
    <property type="match status" value="1"/>
</dbReference>
<evidence type="ECO:0000259" key="2">
    <source>
        <dbReference type="PROSITE" id="PS50943"/>
    </source>
</evidence>
<feature type="domain" description="HTH cro/C1-type" evidence="2">
    <location>
        <begin position="14"/>
        <end position="68"/>
    </location>
</feature>
<sequence>MKKEELARKIGKRVIQLRKKKGWTQSELARECFKDRQSIERVESGKTNPTAYTLYEVASALGISLAELVKI</sequence>
<dbReference type="Pfam" id="PF01381">
    <property type="entry name" value="HTH_3"/>
    <property type="match status" value="1"/>
</dbReference>
<dbReference type="SUPFAM" id="SSF47413">
    <property type="entry name" value="lambda repressor-like DNA-binding domains"/>
    <property type="match status" value="1"/>
</dbReference>
<dbReference type="PANTHER" id="PTHR46558">
    <property type="entry name" value="TRACRIPTIONAL REGULATORY PROTEIN-RELATED-RELATED"/>
    <property type="match status" value="1"/>
</dbReference>
<evidence type="ECO:0000313" key="3">
    <source>
        <dbReference type="EMBL" id="MBL0741572.1"/>
    </source>
</evidence>
<name>A0ABS1KQQ5_9BACT</name>
<gene>
    <name evidence="3" type="ORF">JI741_10105</name>
</gene>
<dbReference type="EMBL" id="JAERRB010000003">
    <property type="protein sequence ID" value="MBL0741572.1"/>
    <property type="molecule type" value="Genomic_DNA"/>
</dbReference>
<dbReference type="Proteomes" id="UP000613030">
    <property type="component" value="Unassembled WGS sequence"/>
</dbReference>
<dbReference type="Gene3D" id="1.10.260.40">
    <property type="entry name" value="lambda repressor-like DNA-binding domains"/>
    <property type="match status" value="1"/>
</dbReference>
<reference evidence="3 4" key="1">
    <citation type="submission" date="2021-01" db="EMBL/GenBank/DDBJ databases">
        <title>Chryseolinea sp. Jin1 Genome sequencing and assembly.</title>
        <authorList>
            <person name="Kim I."/>
        </authorList>
    </citation>
    <scope>NUCLEOTIDE SEQUENCE [LARGE SCALE GENOMIC DNA]</scope>
    <source>
        <strain evidence="3 4">Jin1</strain>
    </source>
</reference>